<evidence type="ECO:0000256" key="3">
    <source>
        <dbReference type="ARBA" id="ARBA00048267"/>
    </source>
</evidence>
<name>A0A4U1GQB7_9SPHI</name>
<dbReference type="GO" id="GO:0005737">
    <property type="term" value="C:cytoplasm"/>
    <property type="evidence" value="ECO:0007669"/>
    <property type="project" value="InterPro"/>
</dbReference>
<dbReference type="RefSeq" id="WP_136879532.1">
    <property type="nucleotide sequence ID" value="NZ_SWDX01000002.1"/>
</dbReference>
<proteinExistence type="predicted"/>
<dbReference type="Proteomes" id="UP000309594">
    <property type="component" value="Unassembled WGS sequence"/>
</dbReference>
<dbReference type="PIRSF" id="PIRSF036461">
    <property type="entry name" value="Chmtx_methlestr"/>
    <property type="match status" value="1"/>
</dbReference>
<evidence type="ECO:0000313" key="7">
    <source>
        <dbReference type="Proteomes" id="UP000309594"/>
    </source>
</evidence>
<dbReference type="InterPro" id="IPR011247">
    <property type="entry name" value="Chemotax_prot-Glu_Me-esterase"/>
</dbReference>
<comment type="caution">
    <text evidence="6">The sequence shown here is derived from an EMBL/GenBank/DDBJ whole genome shotgun (WGS) entry which is preliminary data.</text>
</comment>
<dbReference type="PANTHER" id="PTHR42872">
    <property type="entry name" value="PROTEIN-GLUTAMATE METHYLESTERASE/PROTEIN-GLUTAMINE GLUTAMINASE"/>
    <property type="match status" value="1"/>
</dbReference>
<organism evidence="6 7">
    <name type="scientific">Pedobacter hiemivivus</name>
    <dbReference type="NCBI Taxonomy" id="2530454"/>
    <lineage>
        <taxon>Bacteria</taxon>
        <taxon>Pseudomonadati</taxon>
        <taxon>Bacteroidota</taxon>
        <taxon>Sphingobacteriia</taxon>
        <taxon>Sphingobacteriales</taxon>
        <taxon>Sphingobacteriaceae</taxon>
        <taxon>Pedobacter</taxon>
    </lineage>
</organism>
<comment type="catalytic activity">
    <reaction evidence="3">
        <text>[protein]-L-glutamate 5-O-methyl ester + H2O = L-glutamyl-[protein] + methanol + H(+)</text>
        <dbReference type="Rhea" id="RHEA:23236"/>
        <dbReference type="Rhea" id="RHEA-COMP:10208"/>
        <dbReference type="Rhea" id="RHEA-COMP:10311"/>
        <dbReference type="ChEBI" id="CHEBI:15377"/>
        <dbReference type="ChEBI" id="CHEBI:15378"/>
        <dbReference type="ChEBI" id="CHEBI:17790"/>
        <dbReference type="ChEBI" id="CHEBI:29973"/>
        <dbReference type="ChEBI" id="CHEBI:82795"/>
        <dbReference type="EC" id="3.1.1.61"/>
    </reaction>
</comment>
<dbReference type="AlphaFoldDB" id="A0A4U1GQB7"/>
<dbReference type="SUPFAM" id="SSF52738">
    <property type="entry name" value="Methylesterase CheB, C-terminal domain"/>
    <property type="match status" value="1"/>
</dbReference>
<evidence type="ECO:0000313" key="6">
    <source>
        <dbReference type="EMBL" id="TKC63982.1"/>
    </source>
</evidence>
<keyword evidence="1 4" id="KW-0378">Hydrolase</keyword>
<dbReference type="EMBL" id="SWDX01000002">
    <property type="protein sequence ID" value="TKC63982.1"/>
    <property type="molecule type" value="Genomic_DNA"/>
</dbReference>
<dbReference type="Pfam" id="PF01339">
    <property type="entry name" value="CheB_methylest"/>
    <property type="match status" value="1"/>
</dbReference>
<gene>
    <name evidence="6" type="ORF">FBD94_06475</name>
</gene>
<evidence type="ECO:0000256" key="2">
    <source>
        <dbReference type="ARBA" id="ARBA00039140"/>
    </source>
</evidence>
<dbReference type="CDD" id="cd16433">
    <property type="entry name" value="CheB"/>
    <property type="match status" value="1"/>
</dbReference>
<feature type="active site" evidence="4">
    <location>
        <position position="49"/>
    </location>
</feature>
<evidence type="ECO:0000259" key="5">
    <source>
        <dbReference type="PROSITE" id="PS50122"/>
    </source>
</evidence>
<evidence type="ECO:0000256" key="4">
    <source>
        <dbReference type="PROSITE-ProRule" id="PRU00050"/>
    </source>
</evidence>
<dbReference type="EC" id="3.1.1.61" evidence="2"/>
<reference evidence="6 7" key="1">
    <citation type="submission" date="2019-04" db="EMBL/GenBank/DDBJ databases">
        <title>Pedobacter sp. RP-1-16 sp. nov., isolated from Arctic soil.</title>
        <authorList>
            <person name="Dahal R.H."/>
            <person name="Kim D.-U."/>
        </authorList>
    </citation>
    <scope>NUCLEOTIDE SEQUENCE [LARGE SCALE GENOMIC DNA]</scope>
    <source>
        <strain evidence="6 7">RP-1-16</strain>
    </source>
</reference>
<feature type="active site" evidence="4">
    <location>
        <position position="143"/>
    </location>
</feature>
<dbReference type="PANTHER" id="PTHR42872:SF6">
    <property type="entry name" value="PROTEIN-GLUTAMATE METHYLESTERASE_PROTEIN-GLUTAMINE GLUTAMINASE"/>
    <property type="match status" value="1"/>
</dbReference>
<dbReference type="PROSITE" id="PS50122">
    <property type="entry name" value="CHEB"/>
    <property type="match status" value="1"/>
</dbReference>
<protein>
    <recommendedName>
        <fullName evidence="2">protein-glutamate methylesterase</fullName>
        <ecNumber evidence="2">3.1.1.61</ecNumber>
    </recommendedName>
</protein>
<feature type="active site" evidence="4">
    <location>
        <position position="22"/>
    </location>
</feature>
<sequence length="344" mass="37209">MSGEKTSGKKSKIKHIVVIGASAGGLKALSGLVSQLPLDFPAPLLIVQHISADASGDVLLNSLKQHGRLPCQHARSGDSIKPGNIYLAPSDHHMLVDKGDRLLITKGATENRSRPGIDPLFRSAAIHYRNKTIGIILTGYLDDGTSGLSAVQRCGGITIVQDPKDAEYPDMPENALNQMKVDYCIPLAEIGSILVRLASTKTGGNFPVPQDLLIEGKIAERVVSDLNAVNTLGDQVPFNCPGCGGVLWQIETKGSKLRFRCHVGHAYTAASLLAEQTSKIEETMWTALRMFEEKRNLLTTMAKSQTGAPAKMSKERTTLMQVHIERIRTVLLADDKATRSDTPK</sequence>
<dbReference type="GO" id="GO:0006935">
    <property type="term" value="P:chemotaxis"/>
    <property type="evidence" value="ECO:0007669"/>
    <property type="project" value="UniProtKB-UniRule"/>
</dbReference>
<dbReference type="GO" id="GO:0000156">
    <property type="term" value="F:phosphorelay response regulator activity"/>
    <property type="evidence" value="ECO:0007669"/>
    <property type="project" value="InterPro"/>
</dbReference>
<dbReference type="Gene3D" id="3.40.50.180">
    <property type="entry name" value="Methylesterase CheB, C-terminal domain"/>
    <property type="match status" value="1"/>
</dbReference>
<accession>A0A4U1GQB7</accession>
<dbReference type="InterPro" id="IPR000673">
    <property type="entry name" value="Sig_transdc_resp-reg_Me-estase"/>
</dbReference>
<evidence type="ECO:0000256" key="1">
    <source>
        <dbReference type="ARBA" id="ARBA00022801"/>
    </source>
</evidence>
<dbReference type="GO" id="GO:0008984">
    <property type="term" value="F:protein-glutamate methylesterase activity"/>
    <property type="evidence" value="ECO:0007669"/>
    <property type="project" value="UniProtKB-EC"/>
</dbReference>
<dbReference type="InterPro" id="IPR035909">
    <property type="entry name" value="CheB_C"/>
</dbReference>
<feature type="domain" description="CheB-type methylesterase" evidence="5">
    <location>
        <begin position="14"/>
        <end position="201"/>
    </location>
</feature>
<keyword evidence="4" id="KW-0145">Chemotaxis</keyword>